<keyword evidence="2" id="KW-1185">Reference proteome</keyword>
<name>K9VTQ0_9CYAN</name>
<keyword evidence="1" id="KW-0614">Plasmid</keyword>
<dbReference type="EMBL" id="CP003617">
    <property type="protein sequence ID" value="AFZ10944.1"/>
    <property type="molecule type" value="Genomic_DNA"/>
</dbReference>
<dbReference type="KEGG" id="oni:Osc7112_6861"/>
<dbReference type="Proteomes" id="UP000010478">
    <property type="component" value="Plasmid pOSC7112.03"/>
</dbReference>
<evidence type="ECO:0000313" key="1">
    <source>
        <dbReference type="EMBL" id="AFZ10944.1"/>
    </source>
</evidence>
<dbReference type="RefSeq" id="WP_015179903.1">
    <property type="nucleotide sequence ID" value="NC_019731.1"/>
</dbReference>
<sequence>MTQPPPIPVEAAAPFSIAPAPVSAPASEPGTTTTAALYRQLLISVNAMPHRELSALMEASVYSFRQSDTLTRAIKECGTIELFGDKWPLTFDFLPTSAEALNLVRAIADQFSCRQLHPCWQELLNTSTDIQKKALIEAIAYAQHYSCTVLEALSECELLDLFPTSEHLNVWMSESEALQMVRLFAGSLLAQSSETLPNAGDGRDSR</sequence>
<protein>
    <submittedName>
        <fullName evidence="1">Uncharacterized protein</fullName>
    </submittedName>
</protein>
<dbReference type="HOGENOM" id="CLU_1330841_0_0_3"/>
<dbReference type="AlphaFoldDB" id="K9VTQ0"/>
<organism evidence="1 2">
    <name type="scientific">Phormidium nigroviride PCC 7112</name>
    <dbReference type="NCBI Taxonomy" id="179408"/>
    <lineage>
        <taxon>Bacteria</taxon>
        <taxon>Bacillati</taxon>
        <taxon>Cyanobacteriota</taxon>
        <taxon>Cyanophyceae</taxon>
        <taxon>Oscillatoriophycideae</taxon>
        <taxon>Oscillatoriales</taxon>
        <taxon>Oscillatoriaceae</taxon>
        <taxon>Phormidium</taxon>
    </lineage>
</organism>
<reference evidence="1 2" key="1">
    <citation type="submission" date="2012-05" db="EMBL/GenBank/DDBJ databases">
        <title>Finished plasmid 3 of genome of Oscillatoria sp. PCC 7112.</title>
        <authorList>
            <consortium name="US DOE Joint Genome Institute"/>
            <person name="Gugger M."/>
            <person name="Coursin T."/>
            <person name="Rippka R."/>
            <person name="Tandeau De Marsac N."/>
            <person name="Huntemann M."/>
            <person name="Wei C.-L."/>
            <person name="Han J."/>
            <person name="Detter J.C."/>
            <person name="Han C."/>
            <person name="Tapia R."/>
            <person name="Davenport K."/>
            <person name="Daligault H."/>
            <person name="Erkkila T."/>
            <person name="Gu W."/>
            <person name="Munk A.C.C."/>
            <person name="Teshima H."/>
            <person name="Xu Y."/>
            <person name="Chain P."/>
            <person name="Chen A."/>
            <person name="Krypides N."/>
            <person name="Mavromatis K."/>
            <person name="Markowitz V."/>
            <person name="Szeto E."/>
            <person name="Ivanova N."/>
            <person name="Mikhailova N."/>
            <person name="Ovchinnikova G."/>
            <person name="Pagani I."/>
            <person name="Pati A."/>
            <person name="Goodwin L."/>
            <person name="Peters L."/>
            <person name="Pitluck S."/>
            <person name="Woyke T."/>
            <person name="Kerfeld C."/>
        </authorList>
    </citation>
    <scope>NUCLEOTIDE SEQUENCE [LARGE SCALE GENOMIC DNA]</scope>
    <source>
        <strain evidence="1 2">PCC 7112</strain>
        <plasmid evidence="1 2">pOSC7112.03</plasmid>
    </source>
</reference>
<gene>
    <name evidence="1" type="ORF">Osc7112_6861</name>
</gene>
<geneLocation type="plasmid" evidence="1 2">
    <name>pOSC7112.03</name>
</geneLocation>
<proteinExistence type="predicted"/>
<accession>K9VTQ0</accession>
<evidence type="ECO:0000313" key="2">
    <source>
        <dbReference type="Proteomes" id="UP000010478"/>
    </source>
</evidence>